<reference evidence="6 7" key="1">
    <citation type="submission" date="2015-08" db="EMBL/GenBank/DDBJ databases">
        <title>Whole genome sequence of Flavobacterium akiainvivens IK-1T, from decaying Wikstroemia oahuensis, an endemic Hawaiian shrub.</title>
        <authorList>
            <person name="Wan X."/>
            <person name="Hou S."/>
            <person name="Saito J."/>
            <person name="Donachie S."/>
        </authorList>
    </citation>
    <scope>NUCLEOTIDE SEQUENCE [LARGE SCALE GENOMIC DNA]</scope>
    <source>
        <strain evidence="6 7">IK-1</strain>
    </source>
</reference>
<dbReference type="RefSeq" id="WP_054407286.1">
    <property type="nucleotide sequence ID" value="NZ_FOYA01000007.1"/>
</dbReference>
<dbReference type="Pfam" id="PF02590">
    <property type="entry name" value="SPOUT_MTase"/>
    <property type="match status" value="1"/>
</dbReference>
<dbReference type="CDD" id="cd18081">
    <property type="entry name" value="RlmH-like"/>
    <property type="match status" value="1"/>
</dbReference>
<dbReference type="InterPro" id="IPR029028">
    <property type="entry name" value="Alpha/beta_knot_MTases"/>
</dbReference>
<dbReference type="PIRSF" id="PIRSF004505">
    <property type="entry name" value="MT_bac"/>
    <property type="match status" value="1"/>
</dbReference>
<comment type="subunit">
    <text evidence="5">Homodimer.</text>
</comment>
<dbReference type="NCBIfam" id="NF000990">
    <property type="entry name" value="PRK00103.2-4"/>
    <property type="match status" value="1"/>
</dbReference>
<keyword evidence="3 5" id="KW-0949">S-adenosyl-L-methionine</keyword>
<keyword evidence="7" id="KW-1185">Reference proteome</keyword>
<evidence type="ECO:0000256" key="5">
    <source>
        <dbReference type="HAMAP-Rule" id="MF_00658"/>
    </source>
</evidence>
<feature type="binding site" evidence="5">
    <location>
        <position position="105"/>
    </location>
    <ligand>
        <name>S-adenosyl-L-methionine</name>
        <dbReference type="ChEBI" id="CHEBI:59789"/>
    </ligand>
</feature>
<comment type="function">
    <text evidence="5">Specifically methylates the pseudouridine at position 1915 (m3Psi1915) in 23S rRNA.</text>
</comment>
<dbReference type="InterPro" id="IPR029026">
    <property type="entry name" value="tRNA_m1G_MTases_N"/>
</dbReference>
<feature type="binding site" evidence="5">
    <location>
        <begin position="124"/>
        <end position="129"/>
    </location>
    <ligand>
        <name>S-adenosyl-L-methionine</name>
        <dbReference type="ChEBI" id="CHEBI:59789"/>
    </ligand>
</feature>
<proteinExistence type="inferred from homology"/>
<dbReference type="HAMAP" id="MF_00658">
    <property type="entry name" value="23SrRNA_methyltr_H"/>
    <property type="match status" value="1"/>
</dbReference>
<comment type="subcellular location">
    <subcellularLocation>
        <location evidence="5">Cytoplasm</location>
    </subcellularLocation>
</comment>
<protein>
    <recommendedName>
        <fullName evidence="5">Ribosomal RNA large subunit methyltransferase H</fullName>
        <ecNumber evidence="5">2.1.1.177</ecNumber>
    </recommendedName>
    <alternativeName>
        <fullName evidence="5">23S rRNA (pseudouridine1915-N3)-methyltransferase</fullName>
    </alternativeName>
    <alternativeName>
        <fullName evidence="5">23S rRNA m3Psi1915 methyltransferase</fullName>
    </alternativeName>
    <alternativeName>
        <fullName evidence="5">rRNA (pseudouridine-N3-)-methyltransferase RlmH</fullName>
    </alternativeName>
</protein>
<dbReference type="AlphaFoldDB" id="A0A0M8M8V2"/>
<dbReference type="PANTHER" id="PTHR33603">
    <property type="entry name" value="METHYLTRANSFERASE"/>
    <property type="match status" value="1"/>
</dbReference>
<evidence type="ECO:0000256" key="4">
    <source>
        <dbReference type="ARBA" id="ARBA00038303"/>
    </source>
</evidence>
<sequence length="157" mass="17933">MNIKLLAIGKTDNKALQTLIDEYLKRLSFYVKFDLEIIPDIKNVKNLSEAQQKEKEGELILGKLTPTDQLILLDEGGKRFSSVGFSDELQKKMNSGIKTLVFVIGGPYGFSPQVYGKAQGKISLSDMTFSHQMVRLFFIEQVYRAFTILRNEPYHHQ</sequence>
<accession>A0A0M8M8V2</accession>
<dbReference type="PATRIC" id="fig|1202724.3.peg.1591"/>
<dbReference type="PANTHER" id="PTHR33603:SF1">
    <property type="entry name" value="RIBOSOMAL RNA LARGE SUBUNIT METHYLTRANSFERASE H"/>
    <property type="match status" value="1"/>
</dbReference>
<evidence type="ECO:0000313" key="7">
    <source>
        <dbReference type="Proteomes" id="UP000037755"/>
    </source>
</evidence>
<dbReference type="SUPFAM" id="SSF75217">
    <property type="entry name" value="alpha/beta knot"/>
    <property type="match status" value="1"/>
</dbReference>
<dbReference type="Proteomes" id="UP000037755">
    <property type="component" value="Unassembled WGS sequence"/>
</dbReference>
<dbReference type="GO" id="GO:0005737">
    <property type="term" value="C:cytoplasm"/>
    <property type="evidence" value="ECO:0007669"/>
    <property type="project" value="UniProtKB-SubCell"/>
</dbReference>
<evidence type="ECO:0000256" key="1">
    <source>
        <dbReference type="ARBA" id="ARBA00022603"/>
    </source>
</evidence>
<keyword evidence="1 5" id="KW-0489">Methyltransferase</keyword>
<dbReference type="OrthoDB" id="9806643at2"/>
<evidence type="ECO:0000256" key="2">
    <source>
        <dbReference type="ARBA" id="ARBA00022679"/>
    </source>
</evidence>
<comment type="similarity">
    <text evidence="4 5">Belongs to the RNA methyltransferase RlmH family.</text>
</comment>
<dbReference type="EC" id="2.1.1.177" evidence="5"/>
<dbReference type="InterPro" id="IPR003742">
    <property type="entry name" value="RlmH-like"/>
</dbReference>
<dbReference type="Gene3D" id="3.40.1280.10">
    <property type="match status" value="1"/>
</dbReference>
<keyword evidence="5" id="KW-0698">rRNA processing</keyword>
<comment type="caution">
    <text evidence="6">The sequence shown here is derived from an EMBL/GenBank/DDBJ whole genome shotgun (WGS) entry which is preliminary data.</text>
</comment>
<organism evidence="6 7">
    <name type="scientific">Flavobacterium akiainvivens</name>
    <dbReference type="NCBI Taxonomy" id="1202724"/>
    <lineage>
        <taxon>Bacteria</taxon>
        <taxon>Pseudomonadati</taxon>
        <taxon>Bacteroidota</taxon>
        <taxon>Flavobacteriia</taxon>
        <taxon>Flavobacteriales</taxon>
        <taxon>Flavobacteriaceae</taxon>
        <taxon>Flavobacterium</taxon>
    </lineage>
</organism>
<dbReference type="EMBL" id="LIYD01000005">
    <property type="protein sequence ID" value="KOS05923.1"/>
    <property type="molecule type" value="Genomic_DNA"/>
</dbReference>
<keyword evidence="2 5" id="KW-0808">Transferase</keyword>
<feature type="binding site" evidence="5">
    <location>
        <position position="73"/>
    </location>
    <ligand>
        <name>S-adenosyl-L-methionine</name>
        <dbReference type="ChEBI" id="CHEBI:59789"/>
    </ligand>
</feature>
<evidence type="ECO:0000313" key="6">
    <source>
        <dbReference type="EMBL" id="KOS05923.1"/>
    </source>
</evidence>
<evidence type="ECO:0000256" key="3">
    <source>
        <dbReference type="ARBA" id="ARBA00022691"/>
    </source>
</evidence>
<name>A0A0M8M8V2_9FLAO</name>
<dbReference type="STRING" id="1202724.AM493_07665"/>
<keyword evidence="5" id="KW-0963">Cytoplasm</keyword>
<gene>
    <name evidence="5" type="primary">rlmH</name>
    <name evidence="6" type="ORF">AM493_07665</name>
</gene>
<comment type="catalytic activity">
    <reaction evidence="5">
        <text>pseudouridine(1915) in 23S rRNA + S-adenosyl-L-methionine = N(3)-methylpseudouridine(1915) in 23S rRNA + S-adenosyl-L-homocysteine + H(+)</text>
        <dbReference type="Rhea" id="RHEA:42752"/>
        <dbReference type="Rhea" id="RHEA-COMP:10221"/>
        <dbReference type="Rhea" id="RHEA-COMP:10222"/>
        <dbReference type="ChEBI" id="CHEBI:15378"/>
        <dbReference type="ChEBI" id="CHEBI:57856"/>
        <dbReference type="ChEBI" id="CHEBI:59789"/>
        <dbReference type="ChEBI" id="CHEBI:65314"/>
        <dbReference type="ChEBI" id="CHEBI:74486"/>
        <dbReference type="EC" id="2.1.1.177"/>
    </reaction>
</comment>
<dbReference type="GO" id="GO:0070038">
    <property type="term" value="F:rRNA (pseudouridine-N3-)-methyltransferase activity"/>
    <property type="evidence" value="ECO:0007669"/>
    <property type="project" value="UniProtKB-UniRule"/>
</dbReference>